<sequence length="336" mass="38172">MMQDDVFNKIYLSPKSITFLHSPQKQIASLTITNYSSETIIFKMKSTRPKVYRMNPVYGIVEPRKEVDIRLTCKGLIESQPPQNERFTIVIAIAPPVNEVQSARKLWEIHKAKDPNAHETNKKRIPIEFLTEHTDPSLNEKAQVVEDPDDDIIRAPRARIRKKSRGGVEDDVGYTLDKTVTSNDTTGPVKAAKATHLEENSFSGEEQSRSMSDRESSTVEHPSFRNPEDKFHIIPLRSFPSLHCALCWCPISLKGPVNVVSAFFFWVKESRKLPRNSIHRYTSFGPPVVSSAKRRENMNSKKTSFLGITNFGKSILFLLDHMKGNQLRQCSGHTGH</sequence>
<dbReference type="GO" id="GO:0005886">
    <property type="term" value="C:plasma membrane"/>
    <property type="evidence" value="ECO:0007669"/>
    <property type="project" value="TreeGrafter"/>
</dbReference>
<gene>
    <name evidence="5" type="primary">Acey_s0288.g1481</name>
    <name evidence="5" type="ORF">Y032_0288g1481</name>
</gene>
<feature type="compositionally biased region" description="Basic and acidic residues" evidence="3">
    <location>
        <begin position="206"/>
        <end position="224"/>
    </location>
</feature>
<dbReference type="EMBL" id="JARK01001624">
    <property type="protein sequence ID" value="EYB85927.1"/>
    <property type="molecule type" value="Genomic_DNA"/>
</dbReference>
<dbReference type="OrthoDB" id="5860817at2759"/>
<dbReference type="GO" id="GO:0061817">
    <property type="term" value="P:endoplasmic reticulum-plasma membrane tethering"/>
    <property type="evidence" value="ECO:0007669"/>
    <property type="project" value="TreeGrafter"/>
</dbReference>
<dbReference type="Pfam" id="PF00635">
    <property type="entry name" value="Motile_Sperm"/>
    <property type="match status" value="1"/>
</dbReference>
<proteinExistence type="inferred from homology"/>
<dbReference type="PANTHER" id="PTHR10809:SF144">
    <property type="entry name" value="MAJOR SPERM PROTEIN"/>
    <property type="match status" value="1"/>
</dbReference>
<dbReference type="InterPro" id="IPR000535">
    <property type="entry name" value="MSP_dom"/>
</dbReference>
<feature type="domain" description="MSP" evidence="4">
    <location>
        <begin position="9"/>
        <end position="125"/>
    </location>
</feature>
<dbReference type="PROSITE" id="PS50202">
    <property type="entry name" value="MSP"/>
    <property type="match status" value="1"/>
</dbReference>
<evidence type="ECO:0000259" key="4">
    <source>
        <dbReference type="PROSITE" id="PS50202"/>
    </source>
</evidence>
<dbReference type="GO" id="GO:0090158">
    <property type="term" value="P:endoplasmic reticulum membrane organization"/>
    <property type="evidence" value="ECO:0007669"/>
    <property type="project" value="TreeGrafter"/>
</dbReference>
<dbReference type="PANTHER" id="PTHR10809">
    <property type="entry name" value="VESICLE-ASSOCIATED MEMBRANE PROTEIN-ASSOCIATED PROTEIN"/>
    <property type="match status" value="1"/>
</dbReference>
<name>A0A016S6F8_9BILA</name>
<comment type="similarity">
    <text evidence="1">Belongs to the VAMP-associated protein (VAP) (TC 9.B.17) family.</text>
</comment>
<comment type="caution">
    <text evidence="5">The sequence shown here is derived from an EMBL/GenBank/DDBJ whole genome shotgun (WGS) entry which is preliminary data.</text>
</comment>
<dbReference type="GO" id="GO:0033149">
    <property type="term" value="F:FFAT motif binding"/>
    <property type="evidence" value="ECO:0007669"/>
    <property type="project" value="TreeGrafter"/>
</dbReference>
<dbReference type="InterPro" id="IPR016763">
    <property type="entry name" value="VAP"/>
</dbReference>
<dbReference type="InterPro" id="IPR013783">
    <property type="entry name" value="Ig-like_fold"/>
</dbReference>
<evidence type="ECO:0000313" key="5">
    <source>
        <dbReference type="EMBL" id="EYB85927.1"/>
    </source>
</evidence>
<dbReference type="AlphaFoldDB" id="A0A016S6F8"/>
<accession>A0A016S6F8</accession>
<organism evidence="5 6">
    <name type="scientific">Ancylostoma ceylanicum</name>
    <dbReference type="NCBI Taxonomy" id="53326"/>
    <lineage>
        <taxon>Eukaryota</taxon>
        <taxon>Metazoa</taxon>
        <taxon>Ecdysozoa</taxon>
        <taxon>Nematoda</taxon>
        <taxon>Chromadorea</taxon>
        <taxon>Rhabditida</taxon>
        <taxon>Rhabditina</taxon>
        <taxon>Rhabditomorpha</taxon>
        <taxon>Strongyloidea</taxon>
        <taxon>Ancylostomatidae</taxon>
        <taxon>Ancylostomatinae</taxon>
        <taxon>Ancylostoma</taxon>
    </lineage>
</organism>
<comment type="function">
    <text evidence="2">Central component in molecular interactions underlying sperm crawling. Forms an extensive filament system that extends from sperm villipoda, along the leading edge of the pseudopod.</text>
</comment>
<dbReference type="GO" id="GO:0005789">
    <property type="term" value="C:endoplasmic reticulum membrane"/>
    <property type="evidence" value="ECO:0007669"/>
    <property type="project" value="InterPro"/>
</dbReference>
<dbReference type="Gene3D" id="2.60.40.10">
    <property type="entry name" value="Immunoglobulins"/>
    <property type="match status" value="1"/>
</dbReference>
<dbReference type="SUPFAM" id="SSF49354">
    <property type="entry name" value="PapD-like"/>
    <property type="match status" value="1"/>
</dbReference>
<keyword evidence="2" id="KW-0963">Cytoplasm</keyword>
<dbReference type="Proteomes" id="UP000024635">
    <property type="component" value="Unassembled WGS sequence"/>
</dbReference>
<protein>
    <recommendedName>
        <fullName evidence="2">Major sperm protein</fullName>
    </recommendedName>
</protein>
<evidence type="ECO:0000256" key="3">
    <source>
        <dbReference type="SAM" id="MobiDB-lite"/>
    </source>
</evidence>
<evidence type="ECO:0000256" key="1">
    <source>
        <dbReference type="ARBA" id="ARBA00008932"/>
    </source>
</evidence>
<dbReference type="InterPro" id="IPR008962">
    <property type="entry name" value="PapD-like_sf"/>
</dbReference>
<evidence type="ECO:0000313" key="6">
    <source>
        <dbReference type="Proteomes" id="UP000024635"/>
    </source>
</evidence>
<reference evidence="6" key="1">
    <citation type="journal article" date="2015" name="Nat. Genet.">
        <title>The genome and transcriptome of the zoonotic hookworm Ancylostoma ceylanicum identify infection-specific gene families.</title>
        <authorList>
            <person name="Schwarz E.M."/>
            <person name="Hu Y."/>
            <person name="Antoshechkin I."/>
            <person name="Miller M.M."/>
            <person name="Sternberg P.W."/>
            <person name="Aroian R.V."/>
        </authorList>
    </citation>
    <scope>NUCLEOTIDE SEQUENCE</scope>
    <source>
        <strain evidence="6">HY135</strain>
    </source>
</reference>
<keyword evidence="2" id="KW-0206">Cytoskeleton</keyword>
<feature type="region of interest" description="Disordered" evidence="3">
    <location>
        <begin position="178"/>
        <end position="224"/>
    </location>
</feature>
<evidence type="ECO:0000256" key="2">
    <source>
        <dbReference type="RuleBase" id="RU003425"/>
    </source>
</evidence>
<keyword evidence="6" id="KW-1185">Reference proteome</keyword>